<dbReference type="Pfam" id="PF00497">
    <property type="entry name" value="SBP_bac_3"/>
    <property type="match status" value="1"/>
</dbReference>
<accession>A0ABY5LLU7</accession>
<dbReference type="Proteomes" id="UP001058602">
    <property type="component" value="Chromosome 2"/>
</dbReference>
<evidence type="ECO:0000259" key="2">
    <source>
        <dbReference type="Pfam" id="PF00497"/>
    </source>
</evidence>
<sequence length="268" mass="30250">MRILACYLKRILTGVLCLSFTSASIAAPIPLELYTQEFPPLQIELNGKPEGYVVKFVEAVVADAAKTLPMEISGVHFVPWKRAIRTTQRNSNVLFFSLSRTQSREAQYTWIGQVSPYEVAVYRHISGPSVAIKNLSQLKGFSVAAQPASAFEALIKDIGVENIIPVHYGREAIKLLHAKRVDFAPLTQSSFHYRVEQYGYKPSEFVEVLKVDELSQELWLVTGNKTSPAVVKALMQSFERLKAEGLLEQLMNEYHPKSEVMTRYRNKV</sequence>
<protein>
    <submittedName>
        <fullName evidence="3">Transporter substrate-binding domain-containing protein</fullName>
    </submittedName>
</protein>
<dbReference type="InterPro" id="IPR001638">
    <property type="entry name" value="Solute-binding_3/MltF_N"/>
</dbReference>
<evidence type="ECO:0000313" key="4">
    <source>
        <dbReference type="Proteomes" id="UP001058602"/>
    </source>
</evidence>
<dbReference type="RefSeq" id="WP_257086757.1">
    <property type="nucleotide sequence ID" value="NZ_CP102097.1"/>
</dbReference>
<keyword evidence="1" id="KW-0732">Signal</keyword>
<evidence type="ECO:0000313" key="3">
    <source>
        <dbReference type="EMBL" id="UUM33059.1"/>
    </source>
</evidence>
<keyword evidence="4" id="KW-1185">Reference proteome</keyword>
<organism evidence="3 4">
    <name type="scientific">Vibrio japonicus</name>
    <dbReference type="NCBI Taxonomy" id="1824638"/>
    <lineage>
        <taxon>Bacteria</taxon>
        <taxon>Pseudomonadati</taxon>
        <taxon>Pseudomonadota</taxon>
        <taxon>Gammaproteobacteria</taxon>
        <taxon>Vibrionales</taxon>
        <taxon>Vibrionaceae</taxon>
        <taxon>Vibrio</taxon>
    </lineage>
</organism>
<dbReference type="EMBL" id="CP102097">
    <property type="protein sequence ID" value="UUM33059.1"/>
    <property type="molecule type" value="Genomic_DNA"/>
</dbReference>
<dbReference type="SUPFAM" id="SSF53850">
    <property type="entry name" value="Periplasmic binding protein-like II"/>
    <property type="match status" value="1"/>
</dbReference>
<reference evidence="3" key="1">
    <citation type="submission" date="2022-07" db="EMBL/GenBank/DDBJ databases">
        <title>Complete genome of Vibrio japonicus strain JCM 31412T and phylogenomic assessment of the Nereis clade of the genus Vibrio.</title>
        <authorList>
            <person name="Shlafstein M.D."/>
            <person name="Emsley S.A."/>
            <person name="Ushijima B."/>
            <person name="Videau P."/>
            <person name="Saw J.H."/>
        </authorList>
    </citation>
    <scope>NUCLEOTIDE SEQUENCE</scope>
    <source>
        <strain evidence="3">JCM 31412</strain>
    </source>
</reference>
<name>A0ABY5LLU7_9VIBR</name>
<feature type="chain" id="PRO_5046525766" evidence="1">
    <location>
        <begin position="27"/>
        <end position="268"/>
    </location>
</feature>
<dbReference type="Gene3D" id="3.40.190.10">
    <property type="entry name" value="Periplasmic binding protein-like II"/>
    <property type="match status" value="2"/>
</dbReference>
<proteinExistence type="predicted"/>
<feature type="domain" description="Solute-binding protein family 3/N-terminal" evidence="2">
    <location>
        <begin position="35"/>
        <end position="255"/>
    </location>
</feature>
<feature type="signal peptide" evidence="1">
    <location>
        <begin position="1"/>
        <end position="26"/>
    </location>
</feature>
<dbReference type="PANTHER" id="PTHR38834:SF3">
    <property type="entry name" value="SOLUTE-BINDING PROTEIN FAMILY 3_N-TERMINAL DOMAIN-CONTAINING PROTEIN"/>
    <property type="match status" value="1"/>
</dbReference>
<dbReference type="PANTHER" id="PTHR38834">
    <property type="entry name" value="PERIPLASMIC SUBSTRATE BINDING PROTEIN FAMILY 3"/>
    <property type="match status" value="1"/>
</dbReference>
<gene>
    <name evidence="3" type="ORF">NP165_16055</name>
</gene>
<evidence type="ECO:0000256" key="1">
    <source>
        <dbReference type="SAM" id="SignalP"/>
    </source>
</evidence>